<accession>A0A4R8IG40</accession>
<organism evidence="1 2">
    <name type="scientific">Epilithonimonas xixisoli</name>
    <dbReference type="NCBI Taxonomy" id="1476462"/>
    <lineage>
        <taxon>Bacteria</taxon>
        <taxon>Pseudomonadati</taxon>
        <taxon>Bacteroidota</taxon>
        <taxon>Flavobacteriia</taxon>
        <taxon>Flavobacteriales</taxon>
        <taxon>Weeksellaceae</taxon>
        <taxon>Chryseobacterium group</taxon>
        <taxon>Epilithonimonas</taxon>
    </lineage>
</organism>
<reference evidence="1 2" key="1">
    <citation type="submission" date="2019-03" db="EMBL/GenBank/DDBJ databases">
        <title>Genomic Encyclopedia of Type Strains, Phase III (KMG-III): the genomes of soil and plant-associated and newly described type strains.</title>
        <authorList>
            <person name="Whitman W."/>
        </authorList>
    </citation>
    <scope>NUCLEOTIDE SEQUENCE [LARGE SCALE GENOMIC DNA]</scope>
    <source>
        <strain evidence="1 2">CGMCC 1.12802</strain>
    </source>
</reference>
<protein>
    <submittedName>
        <fullName evidence="1">Capsular polysaccharide synthesis protein</fullName>
    </submittedName>
</protein>
<dbReference type="Gene3D" id="3.90.550.20">
    <property type="match status" value="1"/>
</dbReference>
<keyword evidence="2" id="KW-1185">Reference proteome</keyword>
<name>A0A4R8IG40_9FLAO</name>
<dbReference type="RefSeq" id="WP_133944804.1">
    <property type="nucleotide sequence ID" value="NZ_SOEO01000002.1"/>
</dbReference>
<dbReference type="Pfam" id="PF05704">
    <property type="entry name" value="Caps_synth"/>
    <property type="match status" value="1"/>
</dbReference>
<dbReference type="InterPro" id="IPR008441">
    <property type="entry name" value="AfumC-like_glycosyl_Trfase"/>
</dbReference>
<dbReference type="SUPFAM" id="SSF53448">
    <property type="entry name" value="Nucleotide-diphospho-sugar transferases"/>
    <property type="match status" value="1"/>
</dbReference>
<proteinExistence type="predicted"/>
<gene>
    <name evidence="1" type="ORF">B0I22_2362</name>
</gene>
<sequence>MGEIRNKISDFAKSKLGFVYKELYAFRDWWRVKRQSIFPYHFNKNRYPNFFTTNDYEPFSDVTSKVDRVIYCFWTGDNEMSENRRKGYESLAQNSGVEVRLITPQNLQNYILPEHPLHPAYDNLSLVHKSDYLRCYFMHFYGGGYSDIKTNRNNWEKAFESLESNPEKWLLGYTELTPFGMGKDQGIIDQDLQYYYKSCVGTGGFICRSNTKFTAEWYAELYKRMDNFQEELRKFPGDVKGRNPGYPIGLLVILSQIFAPLCLKYKERIIHNDVTLPVLTNYQ</sequence>
<evidence type="ECO:0000313" key="1">
    <source>
        <dbReference type="EMBL" id="TDX84730.1"/>
    </source>
</evidence>
<dbReference type="InterPro" id="IPR029044">
    <property type="entry name" value="Nucleotide-diphossugar_trans"/>
</dbReference>
<dbReference type="EMBL" id="SOEO01000002">
    <property type="protein sequence ID" value="TDX84730.1"/>
    <property type="molecule type" value="Genomic_DNA"/>
</dbReference>
<comment type="caution">
    <text evidence="1">The sequence shown here is derived from an EMBL/GenBank/DDBJ whole genome shotgun (WGS) entry which is preliminary data.</text>
</comment>
<evidence type="ECO:0000313" key="2">
    <source>
        <dbReference type="Proteomes" id="UP000295313"/>
    </source>
</evidence>
<dbReference type="AlphaFoldDB" id="A0A4R8IG40"/>
<dbReference type="Proteomes" id="UP000295313">
    <property type="component" value="Unassembled WGS sequence"/>
</dbReference>
<dbReference type="OrthoDB" id="1259853at2"/>
<dbReference type="GO" id="GO:0016757">
    <property type="term" value="F:glycosyltransferase activity"/>
    <property type="evidence" value="ECO:0007669"/>
    <property type="project" value="InterPro"/>
</dbReference>